<name>A0A6L2K6X5_TANCI</name>
<feature type="compositionally biased region" description="Basic and acidic residues" evidence="1">
    <location>
        <begin position="125"/>
        <end position="145"/>
    </location>
</feature>
<gene>
    <name evidence="4" type="ORF">Tci_017134</name>
</gene>
<evidence type="ECO:0000313" key="4">
    <source>
        <dbReference type="EMBL" id="GEU45156.1"/>
    </source>
</evidence>
<accession>A0A6L2K6X5</accession>
<feature type="region of interest" description="Disordered" evidence="1">
    <location>
        <begin position="119"/>
        <end position="154"/>
    </location>
</feature>
<proteinExistence type="predicted"/>
<sequence length="218" mass="24736">MSSMKMSAFQIKLLLLALLNRTALSKGKTELLWKLLTQCSKDLGKLNAKADIVIFVGYAPAKKAFRIYNMRAQKIMETIHVTFDELTAMASEQFDSRSGLQLVTPVTSCSGLVPNTIPQQPCLEESPKTPHFYDDPLHESLHEDSTSQESSNVRPSHTLFEHLGRWTKDHPIANVIGEPSRYVSIRKQLKTNVMWCYFDAFLTSIEPKNFKQEMTKPS</sequence>
<protein>
    <submittedName>
        <fullName evidence="4">Retrovirus-related Pol polyprotein from transposon TNT 1-94</fullName>
    </submittedName>
</protein>
<dbReference type="EMBL" id="BKCJ010001945">
    <property type="protein sequence ID" value="GEU45156.1"/>
    <property type="molecule type" value="Genomic_DNA"/>
</dbReference>
<reference evidence="4" key="1">
    <citation type="journal article" date="2019" name="Sci. Rep.">
        <title>Draft genome of Tanacetum cinerariifolium, the natural source of mosquito coil.</title>
        <authorList>
            <person name="Yamashiro T."/>
            <person name="Shiraishi A."/>
            <person name="Satake H."/>
            <person name="Nakayama K."/>
        </authorList>
    </citation>
    <scope>NUCLEOTIDE SEQUENCE</scope>
</reference>
<evidence type="ECO:0000256" key="1">
    <source>
        <dbReference type="SAM" id="MobiDB-lite"/>
    </source>
</evidence>
<evidence type="ECO:0000256" key="2">
    <source>
        <dbReference type="SAM" id="SignalP"/>
    </source>
</evidence>
<comment type="caution">
    <text evidence="4">The sequence shown here is derived from an EMBL/GenBank/DDBJ whole genome shotgun (WGS) entry which is preliminary data.</text>
</comment>
<feature type="domain" description="Retroviral polymerase SH3-like" evidence="3">
    <location>
        <begin position="42"/>
        <end position="87"/>
    </location>
</feature>
<feature type="chain" id="PRO_5026664129" evidence="2">
    <location>
        <begin position="26"/>
        <end position="218"/>
    </location>
</feature>
<keyword evidence="2" id="KW-0732">Signal</keyword>
<dbReference type="InterPro" id="IPR057670">
    <property type="entry name" value="SH3_retrovirus"/>
</dbReference>
<dbReference type="Pfam" id="PF25597">
    <property type="entry name" value="SH3_retrovirus"/>
    <property type="match status" value="1"/>
</dbReference>
<dbReference type="AlphaFoldDB" id="A0A6L2K6X5"/>
<feature type="signal peptide" evidence="2">
    <location>
        <begin position="1"/>
        <end position="25"/>
    </location>
</feature>
<organism evidence="4">
    <name type="scientific">Tanacetum cinerariifolium</name>
    <name type="common">Dalmatian daisy</name>
    <name type="synonym">Chrysanthemum cinerariifolium</name>
    <dbReference type="NCBI Taxonomy" id="118510"/>
    <lineage>
        <taxon>Eukaryota</taxon>
        <taxon>Viridiplantae</taxon>
        <taxon>Streptophyta</taxon>
        <taxon>Embryophyta</taxon>
        <taxon>Tracheophyta</taxon>
        <taxon>Spermatophyta</taxon>
        <taxon>Magnoliopsida</taxon>
        <taxon>eudicotyledons</taxon>
        <taxon>Gunneridae</taxon>
        <taxon>Pentapetalae</taxon>
        <taxon>asterids</taxon>
        <taxon>campanulids</taxon>
        <taxon>Asterales</taxon>
        <taxon>Asteraceae</taxon>
        <taxon>Asteroideae</taxon>
        <taxon>Anthemideae</taxon>
        <taxon>Anthemidinae</taxon>
        <taxon>Tanacetum</taxon>
    </lineage>
</organism>
<evidence type="ECO:0000259" key="3">
    <source>
        <dbReference type="Pfam" id="PF25597"/>
    </source>
</evidence>